<feature type="transmembrane region" description="Helical" evidence="1">
    <location>
        <begin position="12"/>
        <end position="31"/>
    </location>
</feature>
<reference evidence="2 3" key="1">
    <citation type="submission" date="2020-08" db="EMBL/GenBank/DDBJ databases">
        <title>Genomic Encyclopedia of Type Strains, Phase IV (KMG-IV): sequencing the most valuable type-strain genomes for metagenomic binning, comparative biology and taxonomic classification.</title>
        <authorList>
            <person name="Goeker M."/>
        </authorList>
    </citation>
    <scope>NUCLEOTIDE SEQUENCE [LARGE SCALE GENOMIC DNA]</scope>
    <source>
        <strain evidence="2 3">DSM 102044</strain>
    </source>
</reference>
<gene>
    <name evidence="2" type="ORF">FHS59_003935</name>
</gene>
<protein>
    <submittedName>
        <fullName evidence="2">Uncharacterized protein</fullName>
    </submittedName>
</protein>
<keyword evidence="1" id="KW-0472">Membrane</keyword>
<dbReference type="Proteomes" id="UP000588604">
    <property type="component" value="Unassembled WGS sequence"/>
</dbReference>
<sequence>MISEELKIYLKRIFPFLAFFVLVPLISYGIWEFYPKKNLNLLVMDKTVLGPDLVEHSSLFWVLDYQKFTKKDNELYNKKTDYLGYFPAGEQKKPEIKDLSGLSSQMIKDKVSNLDVVFITDTYGVMTTPDNPEIEAQIPVRKKVYGGLDSKDIELLTEVKNQEKTLIAEFNSMASPTTKEVRTEFENLMGIKWTGWIGRYFDELDTIVNQEVPKWMRYQYKKQHNGDWLPAGAGLIFLHEDGRIEGLTFEEDYQNKIPLIRTQKINPIGSVLPEIVPYPDWFDVVLIEREYKVISYYDINPTTEGLEKLRSMGLPRFFPAAIVKENGKGKIYYFAGDFSDIRVDLGSAKFTGLPLFWKGLHMVSDYTDRESFFWNYYFPLTSSILNSAYQSKN</sequence>
<keyword evidence="1" id="KW-1133">Transmembrane helix</keyword>
<organism evidence="2 3">
    <name type="scientific">Algoriphagus iocasae</name>
    <dbReference type="NCBI Taxonomy" id="1836499"/>
    <lineage>
        <taxon>Bacteria</taxon>
        <taxon>Pseudomonadati</taxon>
        <taxon>Bacteroidota</taxon>
        <taxon>Cytophagia</taxon>
        <taxon>Cytophagales</taxon>
        <taxon>Cyclobacteriaceae</taxon>
        <taxon>Algoriphagus</taxon>
    </lineage>
</organism>
<evidence type="ECO:0000313" key="3">
    <source>
        <dbReference type="Proteomes" id="UP000588604"/>
    </source>
</evidence>
<comment type="caution">
    <text evidence="2">The sequence shown here is derived from an EMBL/GenBank/DDBJ whole genome shotgun (WGS) entry which is preliminary data.</text>
</comment>
<dbReference type="EMBL" id="JACIJO010000003">
    <property type="protein sequence ID" value="MBB6328292.1"/>
    <property type="molecule type" value="Genomic_DNA"/>
</dbReference>
<evidence type="ECO:0000256" key="1">
    <source>
        <dbReference type="SAM" id="Phobius"/>
    </source>
</evidence>
<keyword evidence="1" id="KW-0812">Transmembrane</keyword>
<dbReference type="RefSeq" id="WP_184497153.1">
    <property type="nucleotide sequence ID" value="NZ_JACIJO010000003.1"/>
</dbReference>
<dbReference type="AlphaFoldDB" id="A0A841MJ23"/>
<name>A0A841MJ23_9BACT</name>
<keyword evidence="3" id="KW-1185">Reference proteome</keyword>
<evidence type="ECO:0000313" key="2">
    <source>
        <dbReference type="EMBL" id="MBB6328292.1"/>
    </source>
</evidence>
<proteinExistence type="predicted"/>
<accession>A0A841MJ23</accession>